<dbReference type="Pfam" id="PF07973">
    <property type="entry name" value="tRNA_SAD"/>
    <property type="match status" value="1"/>
</dbReference>
<dbReference type="eggNOG" id="COG0013">
    <property type="taxonomic scope" value="Bacteria"/>
</dbReference>
<keyword evidence="3 14" id="KW-0820">tRNA-binding</keyword>
<proteinExistence type="inferred from homology"/>
<protein>
    <recommendedName>
        <fullName evidence="14">Alanine--tRNA ligase</fullName>
        <ecNumber evidence="14">6.1.1.7</ecNumber>
    </recommendedName>
    <alternativeName>
        <fullName evidence="14">Alanyl-tRNA synthetase</fullName>
        <shortName evidence="14">AlaRS</shortName>
    </alternativeName>
</protein>
<dbReference type="PROSITE" id="PS50860">
    <property type="entry name" value="AA_TRNA_LIGASE_II_ALA"/>
    <property type="match status" value="1"/>
</dbReference>
<evidence type="ECO:0000313" key="17">
    <source>
        <dbReference type="Proteomes" id="UP000002368"/>
    </source>
</evidence>
<comment type="function">
    <text evidence="12 14">Catalyzes the attachment of alanine to tRNA(Ala) in a two-step reaction: alanine is first activated by ATP to form Ala-AMP and then transferred to the acceptor end of tRNA(Ala). Also edits incorrectly charged Ser-tRNA(Ala) and Gly-tRNA(Ala) via its editing domain.</text>
</comment>
<comment type="subcellular location">
    <subcellularLocation>
        <location evidence="14">Cytoplasm</location>
    </subcellularLocation>
</comment>
<dbReference type="Pfam" id="PF02272">
    <property type="entry name" value="DHHA1"/>
    <property type="match status" value="1"/>
</dbReference>
<dbReference type="CDD" id="cd00673">
    <property type="entry name" value="AlaRS_core"/>
    <property type="match status" value="1"/>
</dbReference>
<dbReference type="NCBIfam" id="TIGR00344">
    <property type="entry name" value="alaS"/>
    <property type="match status" value="1"/>
</dbReference>
<comment type="cofactor">
    <cofactor evidence="14">
        <name>Zn(2+)</name>
        <dbReference type="ChEBI" id="CHEBI:29105"/>
    </cofactor>
    <text evidence="14">Binds 1 zinc ion per subunit.</text>
</comment>
<dbReference type="SMART" id="SM00863">
    <property type="entry name" value="tRNA_SAD"/>
    <property type="match status" value="1"/>
</dbReference>
<evidence type="ECO:0000256" key="2">
    <source>
        <dbReference type="ARBA" id="ARBA00022490"/>
    </source>
</evidence>
<dbReference type="SUPFAM" id="SSF50447">
    <property type="entry name" value="Translation proteins"/>
    <property type="match status" value="1"/>
</dbReference>
<dbReference type="InterPro" id="IPR012947">
    <property type="entry name" value="tRNA_SAD"/>
</dbReference>
<dbReference type="GO" id="GO:0000049">
    <property type="term" value="F:tRNA binding"/>
    <property type="evidence" value="ECO:0007669"/>
    <property type="project" value="UniProtKB-KW"/>
</dbReference>
<dbReference type="GO" id="GO:0016740">
    <property type="term" value="F:transferase activity"/>
    <property type="evidence" value="ECO:0007669"/>
    <property type="project" value="UniProtKB-ARBA"/>
</dbReference>
<dbReference type="FunFam" id="2.40.30.130:FF:000001">
    <property type="entry name" value="Alanine--tRNA ligase"/>
    <property type="match status" value="1"/>
</dbReference>
<organism evidence="16 17">
    <name type="scientific">Kyrpidia tusciae (strain DSM 2912 / NBRC 15312 / T2)</name>
    <name type="common">Bacillus tusciae</name>
    <dbReference type="NCBI Taxonomy" id="562970"/>
    <lineage>
        <taxon>Bacteria</taxon>
        <taxon>Bacillati</taxon>
        <taxon>Bacillota</taxon>
        <taxon>Bacilli</taxon>
        <taxon>Bacillales</taxon>
        <taxon>Alicyclobacillaceae</taxon>
        <taxon>Kyrpidia</taxon>
    </lineage>
</organism>
<dbReference type="FunFam" id="3.30.930.10:FF:000046">
    <property type="entry name" value="Alanine--tRNA ligase"/>
    <property type="match status" value="1"/>
</dbReference>
<dbReference type="GO" id="GO:0005524">
    <property type="term" value="F:ATP binding"/>
    <property type="evidence" value="ECO:0007669"/>
    <property type="project" value="UniProtKB-UniRule"/>
</dbReference>
<keyword evidence="8 14" id="KW-0067">ATP-binding</keyword>
<dbReference type="Gene3D" id="6.10.250.550">
    <property type="match status" value="1"/>
</dbReference>
<dbReference type="STRING" id="562970.Btus_1107"/>
<dbReference type="FunFam" id="3.30.980.10:FF:000004">
    <property type="entry name" value="Alanine--tRNA ligase, cytoplasmic"/>
    <property type="match status" value="1"/>
</dbReference>
<comment type="similarity">
    <text evidence="1 14">Belongs to the class-II aminoacyl-tRNA synthetase family.</text>
</comment>
<sequence>MKGAEIRKKFLEFFASKDHDVYPSASLVPVDDPSLLWINAGMAPLKPFFDGRKVPPNPRIASSQKCIRTNDIENVGKTARHQTFFEMLGNFSIGDYFKKEAIDWAWEFLTEHMGLDPERLSVTIHPEDDEAYELWHRRIGVPAHRIFRMEDNFWEIGEGPSGPCSEIFYDRGENRGCGRPECNVGCECDRFLEIWNLVFTQFNHNPDGTYTPLPKKNIDTGMGLERMASVMQDVDSNFDTDLFRPIIEAAAEAAGVQYGQEKQWDVALKVIADHIRTAVFAVGDGVLPGNEGRSYIIRRLLRRAVRYGRNLGFDRPFLYRLVPVVGEVMGEAYPEIVEKGDFIVRAVKAEEERFLETLAEGEQVLEDYIEKLRSAGRTTLAGEDAFRLYDTFGFPIDLTKEIASEQGIDVDEEGFAQALEAQRERARAARQDVESMQSKRGVLVDLEAPSRFVGYEVLETQSRVEVLVVDDRVVERVSEGDQCLIVLNETPFYAESGGQVADRGTIETATARLEVEDVQKAPRGQHVHRCRVVRGTVTAGEVVRARVDRRYREDIIKNHTATHLLHKALREVLGEHVAQAGSLVADSRLRFDFSHYGPLAPEELEAVERVVNEEIWRNEPVDIREMPLDEAKAMGAMALFGEKYGERVRVVKAGDFSIELCGGCHVRRTSEIGVFKIVSETGIGSGVRRIEAVTGRHAYAFLDSRLKGLDRAASLLRVAPADVPDKLEQVLGDMKETERELESWRDRWIRGQALRLADRVTDIQGVPVVAEVVEGATPDQMRRMVDVLWETIHSGVVVLGSKQEDKVMFVAAVSPDWVAKGLHAGQLVKEVAAAAGGGGGGKPDLAQAGGRHPEKLAEALSRVPGWVMRQRGAGARSC</sequence>
<dbReference type="InterPro" id="IPR003156">
    <property type="entry name" value="DHHA1_dom"/>
</dbReference>
<reference evidence="16 17" key="1">
    <citation type="journal article" date="2011" name="Stand. Genomic Sci.">
        <title>Complete genome sequence of the thermophilic, hydrogen-oxidizing Bacillus tusciae type strain (T2) and reclassification in the new genus, Kyrpidia gen. nov. as Kyrpidia tusciae comb. nov. and emendation of the family Alicyclobacillaceae da Costa and Rainey, 2010.</title>
        <authorList>
            <person name="Klenk H.P."/>
            <person name="Lapidus A."/>
            <person name="Chertkov O."/>
            <person name="Copeland A."/>
            <person name="Del Rio T.G."/>
            <person name="Nolan M."/>
            <person name="Lucas S."/>
            <person name="Chen F."/>
            <person name="Tice H."/>
            <person name="Cheng J.F."/>
            <person name="Han C."/>
            <person name="Bruce D."/>
            <person name="Goodwin L."/>
            <person name="Pitluck S."/>
            <person name="Pati A."/>
            <person name="Ivanova N."/>
            <person name="Mavromatis K."/>
            <person name="Daum C."/>
            <person name="Chen A."/>
            <person name="Palaniappan K."/>
            <person name="Chang Y.J."/>
            <person name="Land M."/>
            <person name="Hauser L."/>
            <person name="Jeffries C.D."/>
            <person name="Detter J.C."/>
            <person name="Rohde M."/>
            <person name="Abt B."/>
            <person name="Pukall R."/>
            <person name="Goker M."/>
            <person name="Bristow J."/>
            <person name="Markowitz V."/>
            <person name="Hugenholtz P."/>
            <person name="Eisen J.A."/>
        </authorList>
    </citation>
    <scope>NUCLEOTIDE SEQUENCE [LARGE SCALE GENOMIC DNA]</scope>
    <source>
        <strain evidence="16 17">DSM 2912</strain>
    </source>
</reference>
<keyword evidence="17" id="KW-1185">Reference proteome</keyword>
<keyword evidence="2 14" id="KW-0963">Cytoplasm</keyword>
<name>D5WWZ3_KYRT2</name>
<evidence type="ECO:0000259" key="15">
    <source>
        <dbReference type="PROSITE" id="PS50860"/>
    </source>
</evidence>
<dbReference type="PANTHER" id="PTHR11777:SF9">
    <property type="entry name" value="ALANINE--TRNA LIGASE, CYTOPLASMIC"/>
    <property type="match status" value="1"/>
</dbReference>
<dbReference type="KEGG" id="bts:Btus_1107"/>
<dbReference type="GO" id="GO:0002161">
    <property type="term" value="F:aminoacyl-tRNA deacylase activity"/>
    <property type="evidence" value="ECO:0007669"/>
    <property type="project" value="TreeGrafter"/>
</dbReference>
<keyword evidence="11 14" id="KW-0030">Aminoacyl-tRNA synthetase</keyword>
<dbReference type="Gene3D" id="2.40.30.130">
    <property type="match status" value="1"/>
</dbReference>
<dbReference type="InterPro" id="IPR045864">
    <property type="entry name" value="aa-tRNA-synth_II/BPL/LPL"/>
</dbReference>
<dbReference type="GO" id="GO:0005829">
    <property type="term" value="C:cytosol"/>
    <property type="evidence" value="ECO:0007669"/>
    <property type="project" value="TreeGrafter"/>
</dbReference>
<dbReference type="SUPFAM" id="SSF101353">
    <property type="entry name" value="Putative anticodon-binding domain of alanyl-tRNA synthetase (AlaRS)"/>
    <property type="match status" value="1"/>
</dbReference>
<dbReference type="InterPro" id="IPR002318">
    <property type="entry name" value="Ala-tRNA-lgiase_IIc"/>
</dbReference>
<keyword evidence="9 14" id="KW-0694">RNA-binding</keyword>
<dbReference type="OrthoDB" id="9803884at2"/>
<evidence type="ECO:0000256" key="7">
    <source>
        <dbReference type="ARBA" id="ARBA00022833"/>
    </source>
</evidence>
<feature type="domain" description="Alanyl-transfer RNA synthetases family profile" evidence="15">
    <location>
        <begin position="1"/>
        <end position="704"/>
    </location>
</feature>
<feature type="binding site" evidence="14">
    <location>
        <position position="661"/>
    </location>
    <ligand>
        <name>Zn(2+)</name>
        <dbReference type="ChEBI" id="CHEBI:29105"/>
    </ligand>
</feature>
<dbReference type="Pfam" id="PF01411">
    <property type="entry name" value="tRNA-synt_2c"/>
    <property type="match status" value="1"/>
</dbReference>
<dbReference type="Gene3D" id="3.30.930.10">
    <property type="entry name" value="Bira Bifunctional Protein, Domain 2"/>
    <property type="match status" value="1"/>
</dbReference>
<dbReference type="GO" id="GO:0006419">
    <property type="term" value="P:alanyl-tRNA aminoacylation"/>
    <property type="evidence" value="ECO:0007669"/>
    <property type="project" value="UniProtKB-UniRule"/>
</dbReference>
<dbReference type="PRINTS" id="PR00980">
    <property type="entry name" value="TRNASYNTHALA"/>
</dbReference>
<dbReference type="InterPro" id="IPR023033">
    <property type="entry name" value="Ala_tRNA_ligase_euk/bac"/>
</dbReference>
<evidence type="ECO:0000256" key="10">
    <source>
        <dbReference type="ARBA" id="ARBA00022917"/>
    </source>
</evidence>
<dbReference type="Proteomes" id="UP000002368">
    <property type="component" value="Chromosome"/>
</dbReference>
<dbReference type="FunFam" id="3.30.54.20:FF:000001">
    <property type="entry name" value="Alanine--tRNA ligase"/>
    <property type="match status" value="1"/>
</dbReference>
<dbReference type="InterPro" id="IPR018163">
    <property type="entry name" value="Thr/Ala-tRNA-synth_IIc_edit"/>
</dbReference>
<comment type="domain">
    <text evidence="14">Consists of three domains; the N-terminal catalytic domain, the editing domain and the C-terminal C-Ala domain. The editing domain removes incorrectly charged amino acids, while the C-Ala domain, along with tRNA(Ala), serves as a bridge to cooperatively bring together the editing and aminoacylation centers thus stimulating deacylation of misacylated tRNAs.</text>
</comment>
<dbReference type="SUPFAM" id="SSF55681">
    <property type="entry name" value="Class II aaRS and biotin synthetases"/>
    <property type="match status" value="1"/>
</dbReference>
<evidence type="ECO:0000256" key="12">
    <source>
        <dbReference type="ARBA" id="ARBA00024779"/>
    </source>
</evidence>
<evidence type="ECO:0000256" key="11">
    <source>
        <dbReference type="ARBA" id="ARBA00023146"/>
    </source>
</evidence>
<keyword evidence="5 14" id="KW-0479">Metal-binding</keyword>
<dbReference type="GO" id="GO:0004813">
    <property type="term" value="F:alanine-tRNA ligase activity"/>
    <property type="evidence" value="ECO:0007669"/>
    <property type="project" value="UniProtKB-UniRule"/>
</dbReference>
<evidence type="ECO:0000256" key="4">
    <source>
        <dbReference type="ARBA" id="ARBA00022598"/>
    </source>
</evidence>
<evidence type="ECO:0000256" key="14">
    <source>
        <dbReference type="HAMAP-Rule" id="MF_00036"/>
    </source>
</evidence>
<evidence type="ECO:0000256" key="1">
    <source>
        <dbReference type="ARBA" id="ARBA00008226"/>
    </source>
</evidence>
<feature type="binding site" evidence="14">
    <location>
        <position position="563"/>
    </location>
    <ligand>
        <name>Zn(2+)</name>
        <dbReference type="ChEBI" id="CHEBI:29105"/>
    </ligand>
</feature>
<evidence type="ECO:0000256" key="5">
    <source>
        <dbReference type="ARBA" id="ARBA00022723"/>
    </source>
</evidence>
<evidence type="ECO:0000256" key="6">
    <source>
        <dbReference type="ARBA" id="ARBA00022741"/>
    </source>
</evidence>
<dbReference type="AlphaFoldDB" id="D5WWZ3"/>
<dbReference type="EC" id="6.1.1.7" evidence="14"/>
<dbReference type="RefSeq" id="WP_013075134.1">
    <property type="nucleotide sequence ID" value="NC_014098.1"/>
</dbReference>
<dbReference type="HOGENOM" id="CLU_004485_1_1_9"/>
<dbReference type="EMBL" id="CP002017">
    <property type="protein sequence ID" value="ADG05844.1"/>
    <property type="molecule type" value="Genomic_DNA"/>
</dbReference>
<evidence type="ECO:0000256" key="9">
    <source>
        <dbReference type="ARBA" id="ARBA00022884"/>
    </source>
</evidence>
<dbReference type="Gene3D" id="3.30.980.10">
    <property type="entry name" value="Threonyl-trna Synthetase, Chain A, domain 2"/>
    <property type="match status" value="1"/>
</dbReference>
<keyword evidence="6 14" id="KW-0547">Nucleotide-binding</keyword>
<dbReference type="InterPro" id="IPR009000">
    <property type="entry name" value="Transl_B-barrel_sf"/>
</dbReference>
<keyword evidence="10 14" id="KW-0648">Protein biosynthesis</keyword>
<dbReference type="Gene3D" id="3.10.310.40">
    <property type="match status" value="1"/>
</dbReference>
<comment type="catalytic activity">
    <reaction evidence="13 14">
        <text>tRNA(Ala) + L-alanine + ATP = L-alanyl-tRNA(Ala) + AMP + diphosphate</text>
        <dbReference type="Rhea" id="RHEA:12540"/>
        <dbReference type="Rhea" id="RHEA-COMP:9657"/>
        <dbReference type="Rhea" id="RHEA-COMP:9923"/>
        <dbReference type="ChEBI" id="CHEBI:30616"/>
        <dbReference type="ChEBI" id="CHEBI:33019"/>
        <dbReference type="ChEBI" id="CHEBI:57972"/>
        <dbReference type="ChEBI" id="CHEBI:78442"/>
        <dbReference type="ChEBI" id="CHEBI:78497"/>
        <dbReference type="ChEBI" id="CHEBI:456215"/>
        <dbReference type="EC" id="6.1.1.7"/>
    </reaction>
</comment>
<dbReference type="InterPro" id="IPR018162">
    <property type="entry name" value="Ala-tRNA-ligase_IIc_anticod-bd"/>
</dbReference>
<accession>D5WWZ3</accession>
<dbReference type="Gene3D" id="3.30.54.20">
    <property type="match status" value="1"/>
</dbReference>
<evidence type="ECO:0000313" key="16">
    <source>
        <dbReference type="EMBL" id="ADG05844.1"/>
    </source>
</evidence>
<dbReference type="InterPro" id="IPR018165">
    <property type="entry name" value="Ala-tRNA-synth_IIc_core"/>
</dbReference>
<feature type="binding site" evidence="14">
    <location>
        <position position="665"/>
    </location>
    <ligand>
        <name>Zn(2+)</name>
        <dbReference type="ChEBI" id="CHEBI:29105"/>
    </ligand>
</feature>
<dbReference type="GO" id="GO:0008270">
    <property type="term" value="F:zinc ion binding"/>
    <property type="evidence" value="ECO:0007669"/>
    <property type="project" value="UniProtKB-UniRule"/>
</dbReference>
<dbReference type="GO" id="GO:0140096">
    <property type="term" value="F:catalytic activity, acting on a protein"/>
    <property type="evidence" value="ECO:0007669"/>
    <property type="project" value="UniProtKB-ARBA"/>
</dbReference>
<evidence type="ECO:0000256" key="8">
    <source>
        <dbReference type="ARBA" id="ARBA00022840"/>
    </source>
</evidence>
<evidence type="ECO:0000256" key="3">
    <source>
        <dbReference type="ARBA" id="ARBA00022555"/>
    </source>
</evidence>
<feature type="binding site" evidence="14">
    <location>
        <position position="559"/>
    </location>
    <ligand>
        <name>Zn(2+)</name>
        <dbReference type="ChEBI" id="CHEBI:29105"/>
    </ligand>
</feature>
<dbReference type="InterPro" id="IPR018164">
    <property type="entry name" value="Ala-tRNA-synth_IIc_N"/>
</dbReference>
<dbReference type="PANTHER" id="PTHR11777">
    <property type="entry name" value="ALANYL-TRNA SYNTHETASE"/>
    <property type="match status" value="1"/>
</dbReference>
<dbReference type="HAMAP" id="MF_00036_B">
    <property type="entry name" value="Ala_tRNA_synth_B"/>
    <property type="match status" value="1"/>
</dbReference>
<dbReference type="FunFam" id="3.10.310.40:FF:000001">
    <property type="entry name" value="Alanine--tRNA ligase"/>
    <property type="match status" value="1"/>
</dbReference>
<dbReference type="SUPFAM" id="SSF55186">
    <property type="entry name" value="ThrRS/AlaRS common domain"/>
    <property type="match status" value="1"/>
</dbReference>
<gene>
    <name evidence="14" type="primary">alaS</name>
    <name evidence="16" type="ordered locus">Btus_1107</name>
</gene>
<dbReference type="InterPro" id="IPR050058">
    <property type="entry name" value="Ala-tRNA_ligase"/>
</dbReference>
<keyword evidence="7 14" id="KW-0862">Zinc</keyword>
<evidence type="ECO:0000256" key="13">
    <source>
        <dbReference type="ARBA" id="ARBA00048300"/>
    </source>
</evidence>
<keyword evidence="4 14" id="KW-0436">Ligase</keyword>